<dbReference type="SUPFAM" id="SSF56529">
    <property type="entry name" value="FAH"/>
    <property type="match status" value="1"/>
</dbReference>
<keyword evidence="2" id="KW-0479">Metal-binding</keyword>
<proteinExistence type="inferred from homology"/>
<evidence type="ECO:0000313" key="5">
    <source>
        <dbReference type="Proteomes" id="UP000612282"/>
    </source>
</evidence>
<dbReference type="InterPro" id="IPR036663">
    <property type="entry name" value="Fumarylacetoacetase_C_sf"/>
</dbReference>
<sequence length="269" mass="29060">MVFEGQVYTVAAINEAIGADFATDVLGIIRNDETAGLSQALADVHGKIEGRSVADVSFAPPYRNPPKLWGFGPNYHRHAQDLGTVPPPNGPGAWSRAVRNLIGPEDEIILPPQSNRVTAEAEIALIIGKECRNITPEEAPSVIFGYTTMLDMTAEDLLRENLRYAARAKGFETFCSVGPFVVTADEIDDLQSVRIATKVNDEVIADSPVSMMVRDPYWLVSYHSQMTVLEVGDIIGTGTPGAGVITDGDLVRAEVQGVGELRNRARAAR</sequence>
<dbReference type="InterPro" id="IPR011234">
    <property type="entry name" value="Fumarylacetoacetase-like_C"/>
</dbReference>
<accession>A0ABQ3WZ88</accession>
<dbReference type="Gene3D" id="3.90.850.10">
    <property type="entry name" value="Fumarylacetoacetase-like, C-terminal domain"/>
    <property type="match status" value="1"/>
</dbReference>
<dbReference type="Pfam" id="PF01557">
    <property type="entry name" value="FAA_hydrolase"/>
    <property type="match status" value="1"/>
</dbReference>
<keyword evidence="5" id="KW-1185">Reference proteome</keyword>
<dbReference type="InterPro" id="IPR051121">
    <property type="entry name" value="FAH"/>
</dbReference>
<dbReference type="PANTHER" id="PTHR42796:SF4">
    <property type="entry name" value="FUMARYLACETOACETATE HYDROLASE DOMAIN-CONTAINING PROTEIN 2A"/>
    <property type="match status" value="1"/>
</dbReference>
<dbReference type="EMBL" id="BOMG01000002">
    <property type="protein sequence ID" value="GID51604.1"/>
    <property type="molecule type" value="Genomic_DNA"/>
</dbReference>
<evidence type="ECO:0000256" key="1">
    <source>
        <dbReference type="ARBA" id="ARBA00010211"/>
    </source>
</evidence>
<gene>
    <name evidence="4" type="ORF">Aco03nite_000080</name>
</gene>
<comment type="caution">
    <text evidence="4">The sequence shown here is derived from an EMBL/GenBank/DDBJ whole genome shotgun (WGS) entry which is preliminary data.</text>
</comment>
<evidence type="ECO:0000256" key="2">
    <source>
        <dbReference type="ARBA" id="ARBA00022723"/>
    </source>
</evidence>
<protein>
    <recommendedName>
        <fullName evidence="3">Fumarylacetoacetase-like C-terminal domain-containing protein</fullName>
    </recommendedName>
</protein>
<reference evidence="4 5" key="1">
    <citation type="submission" date="2021-01" db="EMBL/GenBank/DDBJ databases">
        <title>Whole genome shotgun sequence of Actinoplanes couchii NBRC 106145.</title>
        <authorList>
            <person name="Komaki H."/>
            <person name="Tamura T."/>
        </authorList>
    </citation>
    <scope>NUCLEOTIDE SEQUENCE [LARGE SCALE GENOMIC DNA]</scope>
    <source>
        <strain evidence="4 5">NBRC 106145</strain>
    </source>
</reference>
<dbReference type="Proteomes" id="UP000612282">
    <property type="component" value="Unassembled WGS sequence"/>
</dbReference>
<name>A0ABQ3WZ88_9ACTN</name>
<dbReference type="PANTHER" id="PTHR42796">
    <property type="entry name" value="FUMARYLACETOACETATE HYDROLASE DOMAIN-CONTAINING PROTEIN 2A-RELATED"/>
    <property type="match status" value="1"/>
</dbReference>
<feature type="domain" description="Fumarylacetoacetase-like C-terminal" evidence="3">
    <location>
        <begin position="68"/>
        <end position="264"/>
    </location>
</feature>
<organism evidence="4 5">
    <name type="scientific">Actinoplanes couchii</name>
    <dbReference type="NCBI Taxonomy" id="403638"/>
    <lineage>
        <taxon>Bacteria</taxon>
        <taxon>Bacillati</taxon>
        <taxon>Actinomycetota</taxon>
        <taxon>Actinomycetes</taxon>
        <taxon>Micromonosporales</taxon>
        <taxon>Micromonosporaceae</taxon>
        <taxon>Actinoplanes</taxon>
    </lineage>
</organism>
<evidence type="ECO:0000259" key="3">
    <source>
        <dbReference type="Pfam" id="PF01557"/>
    </source>
</evidence>
<dbReference type="RefSeq" id="WP_203792290.1">
    <property type="nucleotide sequence ID" value="NZ_BAAAQE010000090.1"/>
</dbReference>
<comment type="similarity">
    <text evidence="1">Belongs to the FAH family.</text>
</comment>
<evidence type="ECO:0000313" key="4">
    <source>
        <dbReference type="EMBL" id="GID51604.1"/>
    </source>
</evidence>